<dbReference type="InterPro" id="IPR003594">
    <property type="entry name" value="HATPase_dom"/>
</dbReference>
<dbReference type="PRINTS" id="PR00344">
    <property type="entry name" value="BCTRLSENSOR"/>
</dbReference>
<dbReference type="InterPro" id="IPR036890">
    <property type="entry name" value="HATPase_C_sf"/>
</dbReference>
<sequence length="560" mass="62977">MSVNSPNPGSFPSLGQLAQVSLDGMADAVLLTDIEARIFYANDAACRLLGCDRPELLKTQLWQIDQNLTLETWPRYWQTLQQQGVLEQEARYRSRDQTVIEVEVTATYLVADDTAYTCTLFRYLSERASVAREVQRAKDQLRAVLDAVPGLVSWISQDGRYLGVNRHLAASYNMPPDAFVGKELGFLKNSPEFVAFVRDFLQGDVDYHSQLVEANVRGTPCYYITAAQKYDQGRATVVVGIDVSDRKRSEEALQRSEARLLEKTQELEEALRERQRAESQLIQSEKMYALGQMVAGMAHEINNPINFIYGNLAYTDNYVRDLLGLFKLYQEEIPNTPPRVAAEIEAVDLDFITVDLPKVVDSMKLGAERILKLVLSLRNFSRLDESQFKQAYVQEGIESALAILNHRIQGRIEVVKDYQPLPKIYCYPAQLNQVWMNLLCNAIDAVLDPGLGDDSYNSRPRITIRTSVLKGDRILVAIHDNGRGIRPELQEKIFDPFFTTKPVGTGTGLGLSICYQILQTHGGKIRIVSQECQPEDSPWTGGSEFLVELPVGSAKDDVPK</sequence>
<evidence type="ECO:0000256" key="5">
    <source>
        <dbReference type="ARBA" id="ARBA00022741"/>
    </source>
</evidence>
<dbReference type="PROSITE" id="PS50109">
    <property type="entry name" value="HIS_KIN"/>
    <property type="match status" value="1"/>
</dbReference>
<dbReference type="CDD" id="cd00082">
    <property type="entry name" value="HisKA"/>
    <property type="match status" value="1"/>
</dbReference>
<comment type="catalytic activity">
    <reaction evidence="1">
        <text>ATP + protein L-histidine = ADP + protein N-phospho-L-histidine.</text>
        <dbReference type="EC" id="2.7.13.3"/>
    </reaction>
</comment>
<evidence type="ECO:0000256" key="4">
    <source>
        <dbReference type="ARBA" id="ARBA00022679"/>
    </source>
</evidence>
<dbReference type="EC" id="2.7.13.3" evidence="2"/>
<dbReference type="SUPFAM" id="SSF55874">
    <property type="entry name" value="ATPase domain of HSP90 chaperone/DNA topoisomerase II/histidine kinase"/>
    <property type="match status" value="1"/>
</dbReference>
<dbReference type="InterPro" id="IPR005467">
    <property type="entry name" value="His_kinase_dom"/>
</dbReference>
<keyword evidence="4" id="KW-0808">Transferase</keyword>
<feature type="domain" description="Histidine kinase" evidence="10">
    <location>
        <begin position="296"/>
        <end position="553"/>
    </location>
</feature>
<evidence type="ECO:0000256" key="3">
    <source>
        <dbReference type="ARBA" id="ARBA00022553"/>
    </source>
</evidence>
<dbReference type="GO" id="GO:0005524">
    <property type="term" value="F:ATP binding"/>
    <property type="evidence" value="ECO:0007669"/>
    <property type="project" value="UniProtKB-KW"/>
</dbReference>
<dbReference type="Gene3D" id="3.30.450.20">
    <property type="entry name" value="PAS domain"/>
    <property type="match status" value="2"/>
</dbReference>
<evidence type="ECO:0000256" key="8">
    <source>
        <dbReference type="ARBA" id="ARBA00023012"/>
    </source>
</evidence>
<keyword evidence="13" id="KW-1185">Reference proteome</keyword>
<dbReference type="Gene3D" id="3.30.565.10">
    <property type="entry name" value="Histidine kinase-like ATPase, C-terminal domain"/>
    <property type="match status" value="1"/>
</dbReference>
<evidence type="ECO:0000313" key="13">
    <source>
        <dbReference type="Proteomes" id="UP001056708"/>
    </source>
</evidence>
<name>A0ABY5APE3_9CYAN</name>
<evidence type="ECO:0000256" key="1">
    <source>
        <dbReference type="ARBA" id="ARBA00000085"/>
    </source>
</evidence>
<evidence type="ECO:0000259" key="11">
    <source>
        <dbReference type="PROSITE" id="PS50112"/>
    </source>
</evidence>
<feature type="domain" description="PAS" evidence="11">
    <location>
        <begin position="22"/>
        <end position="57"/>
    </location>
</feature>
<dbReference type="Pfam" id="PF02518">
    <property type="entry name" value="HATPase_c"/>
    <property type="match status" value="1"/>
</dbReference>
<dbReference type="PANTHER" id="PTHR43065:SF50">
    <property type="entry name" value="HISTIDINE KINASE"/>
    <property type="match status" value="1"/>
</dbReference>
<dbReference type="Pfam" id="PF00989">
    <property type="entry name" value="PAS"/>
    <property type="match status" value="1"/>
</dbReference>
<dbReference type="InterPro" id="IPR000014">
    <property type="entry name" value="PAS"/>
</dbReference>
<organism evidence="12 13">
    <name type="scientific">Phormidium yuhuli AB48</name>
    <dbReference type="NCBI Taxonomy" id="2940671"/>
    <lineage>
        <taxon>Bacteria</taxon>
        <taxon>Bacillati</taxon>
        <taxon>Cyanobacteriota</taxon>
        <taxon>Cyanophyceae</taxon>
        <taxon>Oscillatoriophycideae</taxon>
        <taxon>Oscillatoriales</taxon>
        <taxon>Oscillatoriaceae</taxon>
        <taxon>Phormidium</taxon>
        <taxon>Phormidium yuhuli</taxon>
    </lineage>
</organism>
<dbReference type="PANTHER" id="PTHR43065">
    <property type="entry name" value="SENSOR HISTIDINE KINASE"/>
    <property type="match status" value="1"/>
</dbReference>
<accession>A0ABY5APE3</accession>
<dbReference type="SMART" id="SM00387">
    <property type="entry name" value="HATPase_c"/>
    <property type="match status" value="1"/>
</dbReference>
<protein>
    <recommendedName>
        <fullName evidence="2">histidine kinase</fullName>
        <ecNumber evidence="2">2.7.13.3</ecNumber>
    </recommendedName>
</protein>
<dbReference type="InterPro" id="IPR003661">
    <property type="entry name" value="HisK_dim/P_dom"/>
</dbReference>
<dbReference type="SUPFAM" id="SSF55785">
    <property type="entry name" value="PYP-like sensor domain (PAS domain)"/>
    <property type="match status" value="2"/>
</dbReference>
<keyword evidence="5" id="KW-0547">Nucleotide-binding</keyword>
<dbReference type="Gene3D" id="1.10.287.130">
    <property type="match status" value="1"/>
</dbReference>
<evidence type="ECO:0000256" key="9">
    <source>
        <dbReference type="SAM" id="Coils"/>
    </source>
</evidence>
<dbReference type="SMART" id="SM00388">
    <property type="entry name" value="HisKA"/>
    <property type="match status" value="1"/>
</dbReference>
<keyword evidence="8" id="KW-0902">Two-component regulatory system</keyword>
<dbReference type="InterPro" id="IPR036097">
    <property type="entry name" value="HisK_dim/P_sf"/>
</dbReference>
<evidence type="ECO:0000256" key="2">
    <source>
        <dbReference type="ARBA" id="ARBA00012438"/>
    </source>
</evidence>
<dbReference type="InterPro" id="IPR035965">
    <property type="entry name" value="PAS-like_dom_sf"/>
</dbReference>
<dbReference type="InterPro" id="IPR013767">
    <property type="entry name" value="PAS_fold"/>
</dbReference>
<dbReference type="SMART" id="SM00091">
    <property type="entry name" value="PAS"/>
    <property type="match status" value="2"/>
</dbReference>
<evidence type="ECO:0000256" key="7">
    <source>
        <dbReference type="ARBA" id="ARBA00022840"/>
    </source>
</evidence>
<dbReference type="EMBL" id="CP098611">
    <property type="protein sequence ID" value="USR90033.1"/>
    <property type="molecule type" value="Genomic_DNA"/>
</dbReference>
<dbReference type="InterPro" id="IPR004358">
    <property type="entry name" value="Sig_transdc_His_kin-like_C"/>
</dbReference>
<dbReference type="NCBIfam" id="TIGR00229">
    <property type="entry name" value="sensory_box"/>
    <property type="match status" value="1"/>
</dbReference>
<dbReference type="RefSeq" id="WP_252661625.1">
    <property type="nucleotide sequence ID" value="NZ_CP098611.1"/>
</dbReference>
<evidence type="ECO:0000256" key="6">
    <source>
        <dbReference type="ARBA" id="ARBA00022777"/>
    </source>
</evidence>
<dbReference type="SUPFAM" id="SSF47384">
    <property type="entry name" value="Homodimeric domain of signal transducing histidine kinase"/>
    <property type="match status" value="1"/>
</dbReference>
<dbReference type="Proteomes" id="UP001056708">
    <property type="component" value="Chromosome"/>
</dbReference>
<feature type="coiled-coil region" evidence="9">
    <location>
        <begin position="246"/>
        <end position="287"/>
    </location>
</feature>
<reference evidence="12" key="1">
    <citation type="submission" date="2022-06" db="EMBL/GenBank/DDBJ databases">
        <title>Genome sequence of Phormidium yuhuli AB48 isolated from an industrial photobioreactor environment.</title>
        <authorList>
            <person name="Qiu Y."/>
            <person name="Noonan A.J.C."/>
            <person name="Dofher K."/>
            <person name="Koch M."/>
            <person name="Kieft B."/>
            <person name="Lin X."/>
            <person name="Ziels R.M."/>
            <person name="Hallam S.J."/>
        </authorList>
    </citation>
    <scope>NUCLEOTIDE SEQUENCE</scope>
    <source>
        <strain evidence="12">AB48</strain>
    </source>
</reference>
<proteinExistence type="predicted"/>
<keyword evidence="7 12" id="KW-0067">ATP-binding</keyword>
<keyword evidence="9" id="KW-0175">Coiled coil</keyword>
<gene>
    <name evidence="12" type="ORF">NEA10_14385</name>
</gene>
<keyword evidence="6" id="KW-0418">Kinase</keyword>
<keyword evidence="3" id="KW-0597">Phosphoprotein</keyword>
<evidence type="ECO:0000313" key="12">
    <source>
        <dbReference type="EMBL" id="USR90033.1"/>
    </source>
</evidence>
<evidence type="ECO:0000259" key="10">
    <source>
        <dbReference type="PROSITE" id="PS50109"/>
    </source>
</evidence>
<dbReference type="PROSITE" id="PS50112">
    <property type="entry name" value="PAS"/>
    <property type="match status" value="1"/>
</dbReference>
<dbReference type="CDD" id="cd00130">
    <property type="entry name" value="PAS"/>
    <property type="match status" value="1"/>
</dbReference>